<dbReference type="AlphaFoldDB" id="A0A9X1T6J3"/>
<dbReference type="PANTHER" id="PTHR43420:SF12">
    <property type="entry name" value="N-ACETYLTRANSFERASE DOMAIN-CONTAINING PROTEIN"/>
    <property type="match status" value="1"/>
</dbReference>
<accession>A0A9X1T6J3</accession>
<dbReference type="InterPro" id="IPR000182">
    <property type="entry name" value="GNAT_dom"/>
</dbReference>
<evidence type="ECO:0000313" key="4">
    <source>
        <dbReference type="EMBL" id="MCE7030267.1"/>
    </source>
</evidence>
<dbReference type="PROSITE" id="PS51186">
    <property type="entry name" value="GNAT"/>
    <property type="match status" value="1"/>
</dbReference>
<proteinExistence type="predicted"/>
<dbReference type="InterPro" id="IPR016181">
    <property type="entry name" value="Acyl_CoA_acyltransferase"/>
</dbReference>
<reference evidence="4" key="1">
    <citation type="submission" date="2022-01" db="EMBL/GenBank/DDBJ databases">
        <title>Jiella avicenniae sp. nov., a novel endophytic bacterium isolated from bark of Avicennia marina.</title>
        <authorList>
            <person name="Tuo L."/>
        </authorList>
    </citation>
    <scope>NUCLEOTIDE SEQUENCE</scope>
    <source>
        <strain evidence="4">CBK1P-4</strain>
    </source>
</reference>
<evidence type="ECO:0000313" key="5">
    <source>
        <dbReference type="Proteomes" id="UP001139035"/>
    </source>
</evidence>
<dbReference type="Proteomes" id="UP001139035">
    <property type="component" value="Unassembled WGS sequence"/>
</dbReference>
<name>A0A9X1T6J3_9HYPH</name>
<keyword evidence="2 4" id="KW-0012">Acyltransferase</keyword>
<sequence length="175" mass="19747">MYWFLPWVWTANWLETFLGHGEPVVTELTDDQLDGAAELHSAAFDQPWSGDELGTLLAQRGSFGYVARHLGAPQAGPLGFVLARNIAGEAEILTITVSPRSRRAGIGRLLMDHVLQKLHAERAHSLFLEVDEENEAALRLYKRLRFEEVGRRPAYYQHPDGRRTSALTLKRSLSR</sequence>
<dbReference type="EMBL" id="JAJUWU010000023">
    <property type="protein sequence ID" value="MCE7030267.1"/>
    <property type="molecule type" value="Genomic_DNA"/>
</dbReference>
<organism evidence="4 5">
    <name type="scientific">Jiella avicenniae</name>
    <dbReference type="NCBI Taxonomy" id="2907202"/>
    <lineage>
        <taxon>Bacteria</taxon>
        <taxon>Pseudomonadati</taxon>
        <taxon>Pseudomonadota</taxon>
        <taxon>Alphaproteobacteria</taxon>
        <taxon>Hyphomicrobiales</taxon>
        <taxon>Aurantimonadaceae</taxon>
        <taxon>Jiella</taxon>
    </lineage>
</organism>
<dbReference type="SUPFAM" id="SSF55729">
    <property type="entry name" value="Acyl-CoA N-acyltransferases (Nat)"/>
    <property type="match status" value="1"/>
</dbReference>
<feature type="domain" description="N-acetyltransferase" evidence="3">
    <location>
        <begin position="23"/>
        <end position="174"/>
    </location>
</feature>
<dbReference type="GO" id="GO:0016747">
    <property type="term" value="F:acyltransferase activity, transferring groups other than amino-acyl groups"/>
    <property type="evidence" value="ECO:0007669"/>
    <property type="project" value="InterPro"/>
</dbReference>
<dbReference type="Gene3D" id="3.40.630.30">
    <property type="match status" value="1"/>
</dbReference>
<comment type="caution">
    <text evidence="4">The sequence shown here is derived from an EMBL/GenBank/DDBJ whole genome shotgun (WGS) entry which is preliminary data.</text>
</comment>
<gene>
    <name evidence="4" type="ORF">LZD57_19960</name>
</gene>
<dbReference type="RefSeq" id="WP_233721345.1">
    <property type="nucleotide sequence ID" value="NZ_JAJUWU010000023.1"/>
</dbReference>
<dbReference type="CDD" id="cd04301">
    <property type="entry name" value="NAT_SF"/>
    <property type="match status" value="1"/>
</dbReference>
<keyword evidence="5" id="KW-1185">Reference proteome</keyword>
<keyword evidence="1 4" id="KW-0808">Transferase</keyword>
<dbReference type="PANTHER" id="PTHR43420">
    <property type="entry name" value="ACETYLTRANSFERASE"/>
    <property type="match status" value="1"/>
</dbReference>
<evidence type="ECO:0000256" key="1">
    <source>
        <dbReference type="ARBA" id="ARBA00022679"/>
    </source>
</evidence>
<dbReference type="Pfam" id="PF00583">
    <property type="entry name" value="Acetyltransf_1"/>
    <property type="match status" value="1"/>
</dbReference>
<protein>
    <submittedName>
        <fullName evidence="4">GNAT family N-acetyltransferase</fullName>
        <ecNumber evidence="4">2.3.1.-</ecNumber>
    </submittedName>
</protein>
<dbReference type="EC" id="2.3.1.-" evidence="4"/>
<dbReference type="InterPro" id="IPR050680">
    <property type="entry name" value="YpeA/RimI_acetyltransf"/>
</dbReference>
<evidence type="ECO:0000256" key="2">
    <source>
        <dbReference type="ARBA" id="ARBA00023315"/>
    </source>
</evidence>
<evidence type="ECO:0000259" key="3">
    <source>
        <dbReference type="PROSITE" id="PS51186"/>
    </source>
</evidence>